<dbReference type="Gene3D" id="1.10.10.10">
    <property type="entry name" value="Winged helix-like DNA-binding domain superfamily/Winged helix DNA-binding domain"/>
    <property type="match status" value="1"/>
</dbReference>
<dbReference type="SUPFAM" id="SSF53383">
    <property type="entry name" value="PLP-dependent transferases"/>
    <property type="match status" value="1"/>
</dbReference>
<dbReference type="RefSeq" id="WP_085028498.1">
    <property type="nucleotide sequence ID" value="NZ_CP020772.1"/>
</dbReference>
<dbReference type="PANTHER" id="PTHR46577:SF1">
    <property type="entry name" value="HTH-TYPE TRANSCRIPTIONAL REGULATORY PROTEIN GABR"/>
    <property type="match status" value="1"/>
</dbReference>
<evidence type="ECO:0000256" key="5">
    <source>
        <dbReference type="ARBA" id="ARBA00023015"/>
    </source>
</evidence>
<protein>
    <submittedName>
        <fullName evidence="9">GntR family transcriptional regulator</fullName>
    </submittedName>
</protein>
<keyword evidence="5" id="KW-0805">Transcription regulation</keyword>
<dbReference type="GO" id="GO:0003677">
    <property type="term" value="F:DNA binding"/>
    <property type="evidence" value="ECO:0007669"/>
    <property type="project" value="UniProtKB-KW"/>
</dbReference>
<evidence type="ECO:0000256" key="1">
    <source>
        <dbReference type="ARBA" id="ARBA00001933"/>
    </source>
</evidence>
<dbReference type="Proteomes" id="UP000192527">
    <property type="component" value="Chromosome"/>
</dbReference>
<dbReference type="AlphaFoldDB" id="A0A1W5ZSG5"/>
<evidence type="ECO:0000256" key="4">
    <source>
        <dbReference type="ARBA" id="ARBA00022898"/>
    </source>
</evidence>
<dbReference type="Gene3D" id="3.40.640.10">
    <property type="entry name" value="Type I PLP-dependent aspartate aminotransferase-like (Major domain)"/>
    <property type="match status" value="1"/>
</dbReference>
<organism evidence="9 10">
    <name type="scientific">Halobacillus mangrovi</name>
    <dbReference type="NCBI Taxonomy" id="402384"/>
    <lineage>
        <taxon>Bacteria</taxon>
        <taxon>Bacillati</taxon>
        <taxon>Bacillota</taxon>
        <taxon>Bacilli</taxon>
        <taxon>Bacillales</taxon>
        <taxon>Bacillaceae</taxon>
        <taxon>Halobacillus</taxon>
    </lineage>
</organism>
<dbReference type="InterPro" id="IPR036390">
    <property type="entry name" value="WH_DNA-bd_sf"/>
</dbReference>
<keyword evidence="3" id="KW-0808">Transferase</keyword>
<keyword evidence="6" id="KW-0238">DNA-binding</keyword>
<dbReference type="InterPro" id="IPR036388">
    <property type="entry name" value="WH-like_DNA-bd_sf"/>
</dbReference>
<dbReference type="CDD" id="cd07377">
    <property type="entry name" value="WHTH_GntR"/>
    <property type="match status" value="1"/>
</dbReference>
<keyword evidence="7" id="KW-0804">Transcription</keyword>
<dbReference type="InterPro" id="IPR015424">
    <property type="entry name" value="PyrdxlP-dep_Trfase"/>
</dbReference>
<feature type="domain" description="HTH gntR-type" evidence="8">
    <location>
        <begin position="14"/>
        <end position="82"/>
    </location>
</feature>
<sequence length="461" mass="53152">MGSFLINFKLNKEQPLYEQLYLHIRKKIESGDLLPDTKLPSKRELSRESSLSQNTIEMAYGQLVTEGYIEALARRGYFVKDIQHEFNKKQASHSKVKEKKVNDESALYDFFHSGIDTASFPYETYRKVVHDTLKKEDENLLKLGHPQGEFDLREEIAAYIKETRGVDCLPSQIILGSGTHYLLKLLFQMLPDCTYAVEDPGYHRKYALAYLPDKQVRLVPVDSQGMSLDDLEKSDADICILTPSHHFPNGTVMPVSRRAEVLKWVQAKEHRYLIEDDYDSEFRYSGQPIPSLYSLDYSDNTIYLGNFSKGLMPSLRISYMVLPGKLLQTYQEKLFFYAQTVSRIDQAVLKEFIQKGHLQKHIQKMKTIYRKKRDTLLSAISQCFPEDVEVIGQDSGLHVLLRIPNGMTEKELIEKALEFDVKVHPISYYGKHDNQTVLIGYGSLSEKEIQTAVHLLSKAWF</sequence>
<comment type="cofactor">
    <cofactor evidence="1">
        <name>pyridoxal 5'-phosphate</name>
        <dbReference type="ChEBI" id="CHEBI:597326"/>
    </cofactor>
</comment>
<reference evidence="9 10" key="1">
    <citation type="submission" date="2017-04" db="EMBL/GenBank/DDBJ databases">
        <title>The whole genome sequencing and assembly of Halobacillus mangrovi strain.</title>
        <authorList>
            <person name="Lee S.-J."/>
            <person name="Park M.-K."/>
            <person name="Kim J.-Y."/>
            <person name="Lee Y.-J."/>
            <person name="Yi H."/>
            <person name="Bahn Y.-S."/>
            <person name="Kim J.F."/>
            <person name="Lee D.-W."/>
        </authorList>
    </citation>
    <scope>NUCLEOTIDE SEQUENCE [LARGE SCALE GENOMIC DNA]</scope>
    <source>
        <strain evidence="9 10">KTB 131</strain>
    </source>
</reference>
<accession>A0A1W5ZSG5</accession>
<evidence type="ECO:0000256" key="7">
    <source>
        <dbReference type="ARBA" id="ARBA00023163"/>
    </source>
</evidence>
<dbReference type="SMART" id="SM00345">
    <property type="entry name" value="HTH_GNTR"/>
    <property type="match status" value="1"/>
</dbReference>
<dbReference type="PROSITE" id="PS50949">
    <property type="entry name" value="HTH_GNTR"/>
    <property type="match status" value="1"/>
</dbReference>
<dbReference type="CDD" id="cd00609">
    <property type="entry name" value="AAT_like"/>
    <property type="match status" value="1"/>
</dbReference>
<keyword evidence="10" id="KW-1185">Reference proteome</keyword>
<dbReference type="GO" id="GO:0003700">
    <property type="term" value="F:DNA-binding transcription factor activity"/>
    <property type="evidence" value="ECO:0007669"/>
    <property type="project" value="InterPro"/>
</dbReference>
<dbReference type="GO" id="GO:0008483">
    <property type="term" value="F:transaminase activity"/>
    <property type="evidence" value="ECO:0007669"/>
    <property type="project" value="UniProtKB-KW"/>
</dbReference>
<dbReference type="InterPro" id="IPR004839">
    <property type="entry name" value="Aminotransferase_I/II_large"/>
</dbReference>
<keyword evidence="3" id="KW-0032">Aminotransferase</keyword>
<dbReference type="SUPFAM" id="SSF46785">
    <property type="entry name" value="Winged helix' DNA-binding domain"/>
    <property type="match status" value="1"/>
</dbReference>
<evidence type="ECO:0000259" key="8">
    <source>
        <dbReference type="PROSITE" id="PS50949"/>
    </source>
</evidence>
<dbReference type="STRING" id="402384.HM131_04840"/>
<dbReference type="Pfam" id="PF00155">
    <property type="entry name" value="Aminotran_1_2"/>
    <property type="match status" value="1"/>
</dbReference>
<gene>
    <name evidence="9" type="ORF">HM131_04840</name>
</gene>
<dbReference type="OrthoDB" id="9808770at2"/>
<dbReference type="Pfam" id="PF00392">
    <property type="entry name" value="GntR"/>
    <property type="match status" value="1"/>
</dbReference>
<comment type="similarity">
    <text evidence="2">In the C-terminal section; belongs to the class-I pyridoxal-phosphate-dependent aminotransferase family.</text>
</comment>
<dbReference type="EMBL" id="CP020772">
    <property type="protein sequence ID" value="ARI76201.1"/>
    <property type="molecule type" value="Genomic_DNA"/>
</dbReference>
<dbReference type="InterPro" id="IPR015421">
    <property type="entry name" value="PyrdxlP-dep_Trfase_major"/>
</dbReference>
<name>A0A1W5ZSG5_9BACI</name>
<evidence type="ECO:0000256" key="3">
    <source>
        <dbReference type="ARBA" id="ARBA00022576"/>
    </source>
</evidence>
<dbReference type="InterPro" id="IPR051446">
    <property type="entry name" value="HTH_trans_reg/aminotransferase"/>
</dbReference>
<dbReference type="InterPro" id="IPR000524">
    <property type="entry name" value="Tscrpt_reg_HTH_GntR"/>
</dbReference>
<dbReference type="GO" id="GO:0030170">
    <property type="term" value="F:pyridoxal phosphate binding"/>
    <property type="evidence" value="ECO:0007669"/>
    <property type="project" value="InterPro"/>
</dbReference>
<dbReference type="PANTHER" id="PTHR46577">
    <property type="entry name" value="HTH-TYPE TRANSCRIPTIONAL REGULATORY PROTEIN GABR"/>
    <property type="match status" value="1"/>
</dbReference>
<evidence type="ECO:0000313" key="10">
    <source>
        <dbReference type="Proteomes" id="UP000192527"/>
    </source>
</evidence>
<proteinExistence type="inferred from homology"/>
<evidence type="ECO:0000313" key="9">
    <source>
        <dbReference type="EMBL" id="ARI76201.1"/>
    </source>
</evidence>
<keyword evidence="4" id="KW-0663">Pyridoxal phosphate</keyword>
<evidence type="ECO:0000256" key="6">
    <source>
        <dbReference type="ARBA" id="ARBA00023125"/>
    </source>
</evidence>
<evidence type="ECO:0000256" key="2">
    <source>
        <dbReference type="ARBA" id="ARBA00005384"/>
    </source>
</evidence>
<dbReference type="KEGG" id="hmn:HM131_04840"/>